<evidence type="ECO:0000313" key="2">
    <source>
        <dbReference type="Proteomes" id="UP000092666"/>
    </source>
</evidence>
<keyword evidence="2" id="KW-1185">Reference proteome</keyword>
<proteinExistence type="predicted"/>
<dbReference type="EMBL" id="KV700128">
    <property type="protein sequence ID" value="OCF32864.1"/>
    <property type="molecule type" value="Genomic_DNA"/>
</dbReference>
<dbReference type="Proteomes" id="UP000092666">
    <property type="component" value="Unassembled WGS sequence"/>
</dbReference>
<accession>A0A1B9GP25</accession>
<name>A0A1B9GP25_9TREE</name>
<sequence length="161" mass="17877">MEASFATPSSSNLDNCENVMTQPPLFTAADRTVQHPLVHYALLEQETHLASESNHPAAESRVWTRWGEVARTSYQGISAYTVSFPLPTSKKEGDGEGETPPELSGYGYTRFRGGRIKPVLRDALGYRPESAFWTFRDVKKGRKSILVLCRAPSGSQAWART</sequence>
<reference evidence="2" key="2">
    <citation type="submission" date="2013-12" db="EMBL/GenBank/DDBJ databases">
        <title>Evolution of pathogenesis and genome organization in the Tremellales.</title>
        <authorList>
            <person name="Cuomo C."/>
            <person name="Litvintseva A."/>
            <person name="Heitman J."/>
            <person name="Chen Y."/>
            <person name="Sun S."/>
            <person name="Springer D."/>
            <person name="Dromer F."/>
            <person name="Young S."/>
            <person name="Zeng Q."/>
            <person name="Chapman S."/>
            <person name="Gujja S."/>
            <person name="Saif S."/>
            <person name="Birren B."/>
        </authorList>
    </citation>
    <scope>NUCLEOTIDE SEQUENCE [LARGE SCALE GENOMIC DNA]</scope>
    <source>
        <strain evidence="2">BCC8398</strain>
    </source>
</reference>
<protein>
    <submittedName>
        <fullName evidence="1">Uncharacterized protein</fullName>
    </submittedName>
</protein>
<reference evidence="1 2" key="1">
    <citation type="submission" date="2013-07" db="EMBL/GenBank/DDBJ databases">
        <title>The Genome Sequence of Cryptococcus heveanensis BCC8398.</title>
        <authorList>
            <consortium name="The Broad Institute Genome Sequencing Platform"/>
            <person name="Cuomo C."/>
            <person name="Litvintseva A."/>
            <person name="Chen Y."/>
            <person name="Heitman J."/>
            <person name="Sun S."/>
            <person name="Springer D."/>
            <person name="Dromer F."/>
            <person name="Young S.K."/>
            <person name="Zeng Q."/>
            <person name="Gargeya S."/>
            <person name="Fitzgerald M."/>
            <person name="Abouelleil A."/>
            <person name="Alvarado L."/>
            <person name="Berlin A.M."/>
            <person name="Chapman S.B."/>
            <person name="Dewar J."/>
            <person name="Goldberg J."/>
            <person name="Griggs A."/>
            <person name="Gujja S."/>
            <person name="Hansen M."/>
            <person name="Howarth C."/>
            <person name="Imamovic A."/>
            <person name="Larimer J."/>
            <person name="McCowan C."/>
            <person name="Murphy C."/>
            <person name="Pearson M."/>
            <person name="Priest M."/>
            <person name="Roberts A."/>
            <person name="Saif S."/>
            <person name="Shea T."/>
            <person name="Sykes S."/>
            <person name="Wortman J."/>
            <person name="Nusbaum C."/>
            <person name="Birren B."/>
        </authorList>
    </citation>
    <scope>NUCLEOTIDE SEQUENCE [LARGE SCALE GENOMIC DNA]</scope>
    <source>
        <strain evidence="1 2">BCC8398</strain>
    </source>
</reference>
<dbReference type="AlphaFoldDB" id="A0A1B9GP25"/>
<gene>
    <name evidence="1" type="ORF">I316_05501</name>
</gene>
<evidence type="ECO:0000313" key="1">
    <source>
        <dbReference type="EMBL" id="OCF32864.1"/>
    </source>
</evidence>
<organism evidence="1 2">
    <name type="scientific">Kwoniella heveanensis BCC8398</name>
    <dbReference type="NCBI Taxonomy" id="1296120"/>
    <lineage>
        <taxon>Eukaryota</taxon>
        <taxon>Fungi</taxon>
        <taxon>Dikarya</taxon>
        <taxon>Basidiomycota</taxon>
        <taxon>Agaricomycotina</taxon>
        <taxon>Tremellomycetes</taxon>
        <taxon>Tremellales</taxon>
        <taxon>Cryptococcaceae</taxon>
        <taxon>Kwoniella</taxon>
    </lineage>
</organism>